<evidence type="ECO:0000313" key="1">
    <source>
        <dbReference type="EMBL" id="EDM87497.1"/>
    </source>
</evidence>
<reference evidence="1 2" key="1">
    <citation type="submission" date="2007-03" db="EMBL/GenBank/DDBJ databases">
        <authorList>
            <person name="Fulton L."/>
            <person name="Clifton S."/>
            <person name="Fulton B."/>
            <person name="Xu J."/>
            <person name="Minx P."/>
            <person name="Pepin K.H."/>
            <person name="Johnson M."/>
            <person name="Thiruvilangam P."/>
            <person name="Bhonagiri V."/>
            <person name="Nash W.E."/>
            <person name="Mardis E.R."/>
            <person name="Wilson R.K."/>
        </authorList>
    </citation>
    <scope>NUCLEOTIDE SEQUENCE [LARGE SCALE GENOMIC DNA]</scope>
    <source>
        <strain evidence="1 2">ATCC 29174</strain>
    </source>
</reference>
<evidence type="ECO:0000313" key="2">
    <source>
        <dbReference type="Proteomes" id="UP000006002"/>
    </source>
</evidence>
<name>A5ZST5_9FIRM</name>
<dbReference type="Proteomes" id="UP000006002">
    <property type="component" value="Unassembled WGS sequence"/>
</dbReference>
<comment type="caution">
    <text evidence="1">The sequence shown here is derived from an EMBL/GenBank/DDBJ whole genome shotgun (WGS) entry which is preliminary data.</text>
</comment>
<dbReference type="EMBL" id="AAVO02000007">
    <property type="protein sequence ID" value="EDM87497.1"/>
    <property type="molecule type" value="Genomic_DNA"/>
</dbReference>
<reference evidence="1 2" key="2">
    <citation type="submission" date="2007-04" db="EMBL/GenBank/DDBJ databases">
        <title>Draft genome sequence of Ruminococcus obeum (ATCC 29174).</title>
        <authorList>
            <person name="Sudarsanam P."/>
            <person name="Ley R."/>
            <person name="Guruge J."/>
            <person name="Turnbaugh P.J."/>
            <person name="Mahowald M."/>
            <person name="Liep D."/>
            <person name="Gordon J."/>
        </authorList>
    </citation>
    <scope>NUCLEOTIDE SEQUENCE [LARGE SCALE GENOMIC DNA]</scope>
    <source>
        <strain evidence="1 2">ATCC 29174</strain>
    </source>
</reference>
<sequence length="45" mass="5562">MLRNPENQKFFRFIFLHEFYTEHDMIGRDYIVTTHFVPSNLIKIC</sequence>
<accession>A5ZST5</accession>
<dbReference type="AlphaFoldDB" id="A5ZST5"/>
<proteinExistence type="predicted"/>
<organism evidence="1 2">
    <name type="scientific">Blautia obeum ATCC 29174</name>
    <dbReference type="NCBI Taxonomy" id="411459"/>
    <lineage>
        <taxon>Bacteria</taxon>
        <taxon>Bacillati</taxon>
        <taxon>Bacillota</taxon>
        <taxon>Clostridia</taxon>
        <taxon>Lachnospirales</taxon>
        <taxon>Lachnospiraceae</taxon>
        <taxon>Blautia</taxon>
    </lineage>
</organism>
<dbReference type="HOGENOM" id="CLU_3196732_0_0_9"/>
<gene>
    <name evidence="1" type="ORF">RUMOBE_02063</name>
</gene>
<protein>
    <submittedName>
        <fullName evidence="1">Uncharacterized protein</fullName>
    </submittedName>
</protein>